<name>A0AA91EL56_9GAMM</name>
<protein>
    <recommendedName>
        <fullName evidence="4">Serine acetyltransferase</fullName>
        <ecNumber evidence="4">2.3.1.30</ecNumber>
    </recommendedName>
</protein>
<reference evidence="5 6" key="1">
    <citation type="submission" date="2016-04" db="EMBL/GenBank/DDBJ databases">
        <title>ATOL: Assembling a taxonomically balanced genome-scale reconstruction of the evolutionary history of the Enterobacteriaceae.</title>
        <authorList>
            <person name="Plunkett G.III."/>
            <person name="Neeno-Eckwall E.C."/>
            <person name="Glasner J.D."/>
            <person name="Perna N.T."/>
        </authorList>
    </citation>
    <scope>NUCLEOTIDE SEQUENCE [LARGE SCALE GENOMIC DNA]</scope>
    <source>
        <strain evidence="5 6">ATCC 12841</strain>
    </source>
</reference>
<evidence type="ECO:0000256" key="4">
    <source>
        <dbReference type="PIRNR" id="PIRNR000441"/>
    </source>
</evidence>
<dbReference type="Pfam" id="PF14602">
    <property type="entry name" value="Hexapep_2"/>
    <property type="match status" value="1"/>
</dbReference>
<proteinExistence type="inferred from homology"/>
<dbReference type="Gene3D" id="2.160.10.10">
    <property type="entry name" value="Hexapeptide repeat proteins"/>
    <property type="match status" value="1"/>
</dbReference>
<dbReference type="AlphaFoldDB" id="A0AA91EL56"/>
<evidence type="ECO:0000313" key="5">
    <source>
        <dbReference type="EMBL" id="OAT60512.1"/>
    </source>
</evidence>
<gene>
    <name evidence="5" type="ORF">M993_00553</name>
</gene>
<dbReference type="SUPFAM" id="SSF51161">
    <property type="entry name" value="Trimeric LpxA-like enzymes"/>
    <property type="match status" value="1"/>
</dbReference>
<sequence length="171" mass="18408">MANNLQRAWREIASAGALKAKLVILFYRMATLWRSRNPLLKLLGLPFVILNKLVSECLFCVEIPHHARIGYGLKIYHPHSVVIGRDVIIGENCILRQGVTIGNVTHRDGRISNSPVLGNDIEFGANAIVIGDIHIGDGATIGAGTVVTKDLSAGAVAVGNGFRIIHADKQA</sequence>
<dbReference type="GO" id="GO:0005737">
    <property type="term" value="C:cytoplasm"/>
    <property type="evidence" value="ECO:0007669"/>
    <property type="project" value="InterPro"/>
</dbReference>
<dbReference type="InterPro" id="IPR045304">
    <property type="entry name" value="LbH_SAT"/>
</dbReference>
<dbReference type="CDD" id="cd03354">
    <property type="entry name" value="LbH_SAT"/>
    <property type="match status" value="1"/>
</dbReference>
<evidence type="ECO:0000256" key="3">
    <source>
        <dbReference type="ARBA" id="ARBA00023315"/>
    </source>
</evidence>
<keyword evidence="3 4" id="KW-0012">Acyltransferase</keyword>
<evidence type="ECO:0000256" key="1">
    <source>
        <dbReference type="ARBA" id="ARBA00007274"/>
    </source>
</evidence>
<dbReference type="RefSeq" id="WP_061553638.1">
    <property type="nucleotide sequence ID" value="NZ_LXEX01000012.1"/>
</dbReference>
<comment type="caution">
    <text evidence="5">The sequence shown here is derived from an EMBL/GenBank/DDBJ whole genome shotgun (WGS) entry which is preliminary data.</text>
</comment>
<dbReference type="PANTHER" id="PTHR42811">
    <property type="entry name" value="SERINE ACETYLTRANSFERASE"/>
    <property type="match status" value="1"/>
</dbReference>
<dbReference type="Proteomes" id="UP000078431">
    <property type="component" value="Unassembled WGS sequence"/>
</dbReference>
<evidence type="ECO:0000256" key="2">
    <source>
        <dbReference type="ARBA" id="ARBA00022679"/>
    </source>
</evidence>
<dbReference type="InterPro" id="IPR005881">
    <property type="entry name" value="Ser_O-AcTrfase"/>
</dbReference>
<evidence type="ECO:0000313" key="6">
    <source>
        <dbReference type="Proteomes" id="UP000078431"/>
    </source>
</evidence>
<dbReference type="Pfam" id="PF00132">
    <property type="entry name" value="Hexapep"/>
    <property type="match status" value="1"/>
</dbReference>
<dbReference type="GO" id="GO:0006535">
    <property type="term" value="P:cysteine biosynthetic process from serine"/>
    <property type="evidence" value="ECO:0007669"/>
    <property type="project" value="InterPro"/>
</dbReference>
<comment type="similarity">
    <text evidence="1 4">Belongs to the transferase hexapeptide repeat family.</text>
</comment>
<dbReference type="InterPro" id="IPR001451">
    <property type="entry name" value="Hexapep"/>
</dbReference>
<keyword evidence="2 4" id="KW-0808">Transferase</keyword>
<dbReference type="EMBL" id="LXEX01000012">
    <property type="protein sequence ID" value="OAT60512.1"/>
    <property type="molecule type" value="Genomic_DNA"/>
</dbReference>
<dbReference type="GO" id="GO:0009001">
    <property type="term" value="F:serine O-acetyltransferase activity"/>
    <property type="evidence" value="ECO:0007669"/>
    <property type="project" value="UniProtKB-EC"/>
</dbReference>
<dbReference type="EC" id="2.3.1.30" evidence="4"/>
<dbReference type="PIRSF" id="PIRSF000441">
    <property type="entry name" value="CysE"/>
    <property type="match status" value="1"/>
</dbReference>
<comment type="catalytic activity">
    <reaction evidence="4">
        <text>L-serine + acetyl-CoA = O-acetyl-L-serine + CoA</text>
        <dbReference type="Rhea" id="RHEA:24560"/>
        <dbReference type="ChEBI" id="CHEBI:33384"/>
        <dbReference type="ChEBI" id="CHEBI:57287"/>
        <dbReference type="ChEBI" id="CHEBI:57288"/>
        <dbReference type="ChEBI" id="CHEBI:58340"/>
        <dbReference type="EC" id="2.3.1.30"/>
    </reaction>
</comment>
<organism evidence="5 6">
    <name type="scientific">Obesumbacterium proteus ATCC 12841</name>
    <dbReference type="NCBI Taxonomy" id="1354268"/>
    <lineage>
        <taxon>Bacteria</taxon>
        <taxon>Pseudomonadati</taxon>
        <taxon>Pseudomonadota</taxon>
        <taxon>Gammaproteobacteria</taxon>
        <taxon>Enterobacterales</taxon>
        <taxon>Hafniaceae</taxon>
        <taxon>Obesumbacterium</taxon>
    </lineage>
</organism>
<accession>A0AA91EL56</accession>
<keyword evidence="6" id="KW-1185">Reference proteome</keyword>
<dbReference type="InterPro" id="IPR011004">
    <property type="entry name" value="Trimer_LpxA-like_sf"/>
</dbReference>